<dbReference type="EMBL" id="JBHTIW010000024">
    <property type="protein sequence ID" value="MFD0922715.1"/>
    <property type="molecule type" value="Genomic_DNA"/>
</dbReference>
<sequence>MALPNMIPGTPGTALLEWAVRAEERGFSSLAATDRLVYPGYDPVSALAAAAGRTSRIGLLSNVLIAPLRAPVELAKQAAGLDQLSGGRFTLGLAPGVRADDFDAADRDFTDRVARFDRDIAALRELWAAGTVGPRPVRGHVPVLVGGVTAAAAERAARWADGWTAPGLTPDRTSELADRVRKAWSRAGRPGRPRIVMLLRFALGADVAEAADAFVRDYFAVLGPAAEDFVRDTPRDAASIRAALRAFADCGVDEVVFHPTVGDPAQVDRLADVTL</sequence>
<dbReference type="Proteomes" id="UP001597018">
    <property type="component" value="Unassembled WGS sequence"/>
</dbReference>
<keyword evidence="3" id="KW-1185">Reference proteome</keyword>
<proteinExistence type="predicted"/>
<feature type="domain" description="Luciferase-like" evidence="1">
    <location>
        <begin position="13"/>
        <end position="267"/>
    </location>
</feature>
<dbReference type="Pfam" id="PF00296">
    <property type="entry name" value="Bac_luciferase"/>
    <property type="match status" value="1"/>
</dbReference>
<dbReference type="InterPro" id="IPR011251">
    <property type="entry name" value="Luciferase-like_dom"/>
</dbReference>
<evidence type="ECO:0000313" key="2">
    <source>
        <dbReference type="EMBL" id="MFD0922715.1"/>
    </source>
</evidence>
<evidence type="ECO:0000259" key="1">
    <source>
        <dbReference type="Pfam" id="PF00296"/>
    </source>
</evidence>
<organism evidence="2 3">
    <name type="scientific">Saccharopolyspora rosea</name>
    <dbReference type="NCBI Taxonomy" id="524884"/>
    <lineage>
        <taxon>Bacteria</taxon>
        <taxon>Bacillati</taxon>
        <taxon>Actinomycetota</taxon>
        <taxon>Actinomycetes</taxon>
        <taxon>Pseudonocardiales</taxon>
        <taxon>Pseudonocardiaceae</taxon>
        <taxon>Saccharopolyspora</taxon>
    </lineage>
</organism>
<dbReference type="PANTHER" id="PTHR43244:SF2">
    <property type="entry name" value="CONSERVED HYPOTHETICAL ALANINE AND PROLINE-RICH PROTEIN"/>
    <property type="match status" value="1"/>
</dbReference>
<comment type="caution">
    <text evidence="2">The sequence shown here is derived from an EMBL/GenBank/DDBJ whole genome shotgun (WGS) entry which is preliminary data.</text>
</comment>
<dbReference type="SUPFAM" id="SSF51679">
    <property type="entry name" value="Bacterial luciferase-like"/>
    <property type="match status" value="1"/>
</dbReference>
<name>A0ABW3G0Z5_9PSEU</name>
<dbReference type="InterPro" id="IPR036661">
    <property type="entry name" value="Luciferase-like_sf"/>
</dbReference>
<reference evidence="3" key="1">
    <citation type="journal article" date="2019" name="Int. J. Syst. Evol. Microbiol.">
        <title>The Global Catalogue of Microorganisms (GCM) 10K type strain sequencing project: providing services to taxonomists for standard genome sequencing and annotation.</title>
        <authorList>
            <consortium name="The Broad Institute Genomics Platform"/>
            <consortium name="The Broad Institute Genome Sequencing Center for Infectious Disease"/>
            <person name="Wu L."/>
            <person name="Ma J."/>
        </authorList>
    </citation>
    <scope>NUCLEOTIDE SEQUENCE [LARGE SCALE GENOMIC DNA]</scope>
    <source>
        <strain evidence="3">CCUG 56401</strain>
    </source>
</reference>
<gene>
    <name evidence="2" type="ORF">ACFQ16_23460</name>
</gene>
<dbReference type="RefSeq" id="WP_345601525.1">
    <property type="nucleotide sequence ID" value="NZ_BAABLT010000035.1"/>
</dbReference>
<evidence type="ECO:0000313" key="3">
    <source>
        <dbReference type="Proteomes" id="UP001597018"/>
    </source>
</evidence>
<dbReference type="PANTHER" id="PTHR43244">
    <property type="match status" value="1"/>
</dbReference>
<accession>A0ABW3G0Z5</accession>
<protein>
    <submittedName>
        <fullName evidence="2">LLM class flavin-dependent oxidoreductase</fullName>
    </submittedName>
</protein>
<dbReference type="InterPro" id="IPR050564">
    <property type="entry name" value="F420-G6PD/mer"/>
</dbReference>
<dbReference type="Gene3D" id="3.20.20.30">
    <property type="entry name" value="Luciferase-like domain"/>
    <property type="match status" value="1"/>
</dbReference>